<name>A0AA88DSQ3_FICCA</name>
<dbReference type="AlphaFoldDB" id="A0AA88DSQ3"/>
<comment type="caution">
    <text evidence="2">The sequence shown here is derived from an EMBL/GenBank/DDBJ whole genome shotgun (WGS) entry which is preliminary data.</text>
</comment>
<dbReference type="EMBL" id="BTGU01000102">
    <property type="protein sequence ID" value="GMN60774.1"/>
    <property type="molecule type" value="Genomic_DNA"/>
</dbReference>
<reference evidence="2" key="1">
    <citation type="submission" date="2023-07" db="EMBL/GenBank/DDBJ databases">
        <title>draft genome sequence of fig (Ficus carica).</title>
        <authorList>
            <person name="Takahashi T."/>
            <person name="Nishimura K."/>
        </authorList>
    </citation>
    <scope>NUCLEOTIDE SEQUENCE</scope>
</reference>
<feature type="compositionally biased region" description="Polar residues" evidence="1">
    <location>
        <begin position="37"/>
        <end position="48"/>
    </location>
</feature>
<dbReference type="Proteomes" id="UP001187192">
    <property type="component" value="Unassembled WGS sequence"/>
</dbReference>
<evidence type="ECO:0000256" key="1">
    <source>
        <dbReference type="SAM" id="MobiDB-lite"/>
    </source>
</evidence>
<feature type="compositionally biased region" description="Basic and acidic residues" evidence="1">
    <location>
        <begin position="1"/>
        <end position="12"/>
    </location>
</feature>
<sequence>MPGTVHRTDPAKRQTAPAHCFATTPPTEPAIQPSGRAPSTQFPPTTTLHHSEDIADFKFGGRELDLFYLVFGKLLLVEKELCSQPIESFTRLNDLGLNDLTGAHGAKKVEAHLTRGDDGIDKSTSDCYRNAIAMPQQCCSSEELTLKAHDDLSFALQLAVVHLPILSKHYSCEVATIFG</sequence>
<organism evidence="2 3">
    <name type="scientific">Ficus carica</name>
    <name type="common">Common fig</name>
    <dbReference type="NCBI Taxonomy" id="3494"/>
    <lineage>
        <taxon>Eukaryota</taxon>
        <taxon>Viridiplantae</taxon>
        <taxon>Streptophyta</taxon>
        <taxon>Embryophyta</taxon>
        <taxon>Tracheophyta</taxon>
        <taxon>Spermatophyta</taxon>
        <taxon>Magnoliopsida</taxon>
        <taxon>eudicotyledons</taxon>
        <taxon>Gunneridae</taxon>
        <taxon>Pentapetalae</taxon>
        <taxon>rosids</taxon>
        <taxon>fabids</taxon>
        <taxon>Rosales</taxon>
        <taxon>Moraceae</taxon>
        <taxon>Ficeae</taxon>
        <taxon>Ficus</taxon>
    </lineage>
</organism>
<gene>
    <name evidence="2" type="ORF">TIFTF001_029878</name>
</gene>
<evidence type="ECO:0000313" key="2">
    <source>
        <dbReference type="EMBL" id="GMN60774.1"/>
    </source>
</evidence>
<protein>
    <submittedName>
        <fullName evidence="2">Uncharacterized protein</fullName>
    </submittedName>
</protein>
<evidence type="ECO:0000313" key="3">
    <source>
        <dbReference type="Proteomes" id="UP001187192"/>
    </source>
</evidence>
<proteinExistence type="predicted"/>
<feature type="region of interest" description="Disordered" evidence="1">
    <location>
        <begin position="1"/>
        <end position="48"/>
    </location>
</feature>
<accession>A0AA88DSQ3</accession>
<keyword evidence="3" id="KW-1185">Reference proteome</keyword>